<keyword evidence="11" id="KW-1185">Reference proteome</keyword>
<dbReference type="InterPro" id="IPR011063">
    <property type="entry name" value="TilS/TtcA_N"/>
</dbReference>
<keyword evidence="2 8" id="KW-0963">Cytoplasm</keyword>
<protein>
    <recommendedName>
        <fullName evidence="8">tRNA(Ile)-lysidine synthase</fullName>
        <ecNumber evidence="8">6.3.4.19</ecNumber>
    </recommendedName>
    <alternativeName>
        <fullName evidence="8">tRNA(Ile)-2-lysyl-cytidine synthase</fullName>
    </alternativeName>
    <alternativeName>
        <fullName evidence="8">tRNA(Ile)-lysidine synthetase</fullName>
    </alternativeName>
</protein>
<keyword evidence="5 8" id="KW-0547">Nucleotide-binding</keyword>
<keyword evidence="6 8" id="KW-0067">ATP-binding</keyword>
<proteinExistence type="inferred from homology"/>
<feature type="domain" description="Lysidine-tRNA(Ile) synthetase C-terminal" evidence="9">
    <location>
        <begin position="384"/>
        <end position="448"/>
    </location>
</feature>
<dbReference type="InterPro" id="IPR012795">
    <property type="entry name" value="tRNA_Ile_lys_synt_N"/>
</dbReference>
<dbReference type="Gene3D" id="3.30.465.60">
    <property type="match status" value="1"/>
</dbReference>
<evidence type="ECO:0000256" key="4">
    <source>
        <dbReference type="ARBA" id="ARBA00022694"/>
    </source>
</evidence>
<accession>A0ABS5P002</accession>
<dbReference type="SUPFAM" id="SSF52402">
    <property type="entry name" value="Adenine nucleotide alpha hydrolases-like"/>
    <property type="match status" value="1"/>
</dbReference>
<evidence type="ECO:0000256" key="3">
    <source>
        <dbReference type="ARBA" id="ARBA00022598"/>
    </source>
</evidence>
<name>A0ABS5P002_9BACI</name>
<dbReference type="NCBIfam" id="TIGR02432">
    <property type="entry name" value="lysidine_TilS_N"/>
    <property type="match status" value="1"/>
</dbReference>
<dbReference type="GO" id="GO:0032267">
    <property type="term" value="F:tRNA(Ile)-lysidine synthase activity"/>
    <property type="evidence" value="ECO:0007669"/>
    <property type="project" value="UniProtKB-EC"/>
</dbReference>
<dbReference type="InterPro" id="IPR012094">
    <property type="entry name" value="tRNA_Ile_lys_synt"/>
</dbReference>
<evidence type="ECO:0000256" key="8">
    <source>
        <dbReference type="HAMAP-Rule" id="MF_01161"/>
    </source>
</evidence>
<evidence type="ECO:0000259" key="9">
    <source>
        <dbReference type="SMART" id="SM00977"/>
    </source>
</evidence>
<dbReference type="EMBL" id="JAGYPM010000012">
    <property type="protein sequence ID" value="MBS4193410.1"/>
    <property type="molecule type" value="Genomic_DNA"/>
</dbReference>
<comment type="caution">
    <text evidence="10">The sequence shown here is derived from an EMBL/GenBank/DDBJ whole genome shotgun (WGS) entry which is preliminary data.</text>
</comment>
<evidence type="ECO:0000256" key="1">
    <source>
        <dbReference type="ARBA" id="ARBA00004496"/>
    </source>
</evidence>
<dbReference type="Proteomes" id="UP000681027">
    <property type="component" value="Unassembled WGS sequence"/>
</dbReference>
<sequence>MLDAKVRAFLQRKGIKLNNKKIVIGVSGGPDSLALLHYLWSKRQPDQLQLVAAHVDHMFRGEESFADAQFVREFCEEREIPFEMERINVPEYIQESGKSSQIAARECRYNFFDKIMDKYGADYLALGHHGDDQVETILMRLTRGSSGDARAGMAFVRPFGNGEILRPFLCLSRQDIENYCTDHGLNPRRDPSNEKGIYSRNRFRKEIIPFLKKENVHVHEHFQRFSEEIQSDEAFLQELTVQKMNKVMEKKDSQEIIINIKEFQTMPIPLQRRGIQLILNYLYKIKPSSLSALHIEKVFSLMNSPHPSGILHFPNGLNIVRSYERCHFSFPLPSIQTYRYDMMGPGKWELPNGDSISFEYTNSSEGICRSNTLLLNRDDVTLPLVIRTREEGDRMTIKGMKGTRKVKDIFIDKKIPLSERKTWPIITDFNGQILWVPGLKESHYSIQHHVQSSYILLTYKTKRDEKS</sequence>
<dbReference type="Gene3D" id="3.40.50.620">
    <property type="entry name" value="HUPs"/>
    <property type="match status" value="1"/>
</dbReference>
<organism evidence="10 11">
    <name type="scientific">Cytobacillus citreus</name>
    <dbReference type="NCBI Taxonomy" id="2833586"/>
    <lineage>
        <taxon>Bacteria</taxon>
        <taxon>Bacillati</taxon>
        <taxon>Bacillota</taxon>
        <taxon>Bacilli</taxon>
        <taxon>Bacillales</taxon>
        <taxon>Bacillaceae</taxon>
        <taxon>Cytobacillus</taxon>
    </lineage>
</organism>
<dbReference type="Pfam" id="PF01171">
    <property type="entry name" value="ATP_bind_3"/>
    <property type="match status" value="1"/>
</dbReference>
<evidence type="ECO:0000256" key="5">
    <source>
        <dbReference type="ARBA" id="ARBA00022741"/>
    </source>
</evidence>
<gene>
    <name evidence="8 10" type="primary">tilS</name>
    <name evidence="10" type="ORF">KHA94_25330</name>
</gene>
<evidence type="ECO:0000313" key="11">
    <source>
        <dbReference type="Proteomes" id="UP000681027"/>
    </source>
</evidence>
<dbReference type="PANTHER" id="PTHR43033">
    <property type="entry name" value="TRNA(ILE)-LYSIDINE SYNTHASE-RELATED"/>
    <property type="match status" value="1"/>
</dbReference>
<comment type="subcellular location">
    <subcellularLocation>
        <location evidence="1 8">Cytoplasm</location>
    </subcellularLocation>
</comment>
<dbReference type="Pfam" id="PF09179">
    <property type="entry name" value="TilS"/>
    <property type="match status" value="1"/>
</dbReference>
<keyword evidence="3 8" id="KW-0436">Ligase</keyword>
<evidence type="ECO:0000256" key="7">
    <source>
        <dbReference type="ARBA" id="ARBA00048539"/>
    </source>
</evidence>
<comment type="similarity">
    <text evidence="8">Belongs to the tRNA(Ile)-lysidine synthase family.</text>
</comment>
<reference evidence="10 11" key="1">
    <citation type="submission" date="2021-05" db="EMBL/GenBank/DDBJ databases">
        <title>Novel Bacillus species.</title>
        <authorList>
            <person name="Liu G."/>
        </authorList>
    </citation>
    <scope>NUCLEOTIDE SEQUENCE [LARGE SCALE GENOMIC DNA]</scope>
    <source>
        <strain evidence="10 11">FJAT-49705</strain>
    </source>
</reference>
<evidence type="ECO:0000313" key="10">
    <source>
        <dbReference type="EMBL" id="MBS4193410.1"/>
    </source>
</evidence>
<feature type="binding site" evidence="8">
    <location>
        <begin position="27"/>
        <end position="32"/>
    </location>
    <ligand>
        <name>ATP</name>
        <dbReference type="ChEBI" id="CHEBI:30616"/>
    </ligand>
</feature>
<evidence type="ECO:0000256" key="2">
    <source>
        <dbReference type="ARBA" id="ARBA00022490"/>
    </source>
</evidence>
<comment type="function">
    <text evidence="8">Ligates lysine onto the cytidine present at position 34 of the AUA codon-specific tRNA(Ile) that contains the anticodon CAU, in an ATP-dependent manner. Cytidine is converted to lysidine, thus changing the amino acid specificity of the tRNA from methionine to isoleucine.</text>
</comment>
<dbReference type="PANTHER" id="PTHR43033:SF1">
    <property type="entry name" value="TRNA(ILE)-LYSIDINE SYNTHASE-RELATED"/>
    <property type="match status" value="1"/>
</dbReference>
<dbReference type="SUPFAM" id="SSF82829">
    <property type="entry name" value="MesJ substrate recognition domain-like"/>
    <property type="match status" value="1"/>
</dbReference>
<dbReference type="SMART" id="SM00977">
    <property type="entry name" value="TilS_C"/>
    <property type="match status" value="1"/>
</dbReference>
<evidence type="ECO:0000256" key="6">
    <source>
        <dbReference type="ARBA" id="ARBA00022840"/>
    </source>
</evidence>
<dbReference type="RefSeq" id="WP_213104868.1">
    <property type="nucleotide sequence ID" value="NZ_JAGYPM010000012.1"/>
</dbReference>
<dbReference type="NCBIfam" id="TIGR02433">
    <property type="entry name" value="lysidine_TilS_C"/>
    <property type="match status" value="1"/>
</dbReference>
<dbReference type="InterPro" id="IPR015262">
    <property type="entry name" value="tRNA_Ile_lys_synt_subst-bd"/>
</dbReference>
<dbReference type="HAMAP" id="MF_01161">
    <property type="entry name" value="tRNA_Ile_lys_synt"/>
    <property type="match status" value="1"/>
</dbReference>
<dbReference type="EC" id="6.3.4.19" evidence="8"/>
<comment type="domain">
    <text evidence="8">The N-terminal region contains the highly conserved SGGXDS motif, predicted to be a P-loop motif involved in ATP binding.</text>
</comment>
<dbReference type="CDD" id="cd01992">
    <property type="entry name" value="TilS_N"/>
    <property type="match status" value="1"/>
</dbReference>
<dbReference type="SUPFAM" id="SSF56037">
    <property type="entry name" value="PheT/TilS domain"/>
    <property type="match status" value="1"/>
</dbReference>
<keyword evidence="4 8" id="KW-0819">tRNA processing</keyword>
<comment type="catalytic activity">
    <reaction evidence="7 8">
        <text>cytidine(34) in tRNA(Ile2) + L-lysine + ATP = lysidine(34) in tRNA(Ile2) + AMP + diphosphate + H(+)</text>
        <dbReference type="Rhea" id="RHEA:43744"/>
        <dbReference type="Rhea" id="RHEA-COMP:10625"/>
        <dbReference type="Rhea" id="RHEA-COMP:10670"/>
        <dbReference type="ChEBI" id="CHEBI:15378"/>
        <dbReference type="ChEBI" id="CHEBI:30616"/>
        <dbReference type="ChEBI" id="CHEBI:32551"/>
        <dbReference type="ChEBI" id="CHEBI:33019"/>
        <dbReference type="ChEBI" id="CHEBI:82748"/>
        <dbReference type="ChEBI" id="CHEBI:83665"/>
        <dbReference type="ChEBI" id="CHEBI:456215"/>
        <dbReference type="EC" id="6.3.4.19"/>
    </reaction>
</comment>
<dbReference type="InterPro" id="IPR012796">
    <property type="entry name" value="Lysidine-tRNA-synth_C"/>
</dbReference>
<dbReference type="Pfam" id="PF11734">
    <property type="entry name" value="TilS_C"/>
    <property type="match status" value="1"/>
</dbReference>
<dbReference type="InterPro" id="IPR014729">
    <property type="entry name" value="Rossmann-like_a/b/a_fold"/>
</dbReference>